<dbReference type="InterPro" id="IPR017946">
    <property type="entry name" value="PLC-like_Pdiesterase_TIM-brl"/>
</dbReference>
<organism evidence="3 4">
    <name type="scientific">Alicyclobacillus hesperidum</name>
    <dbReference type="NCBI Taxonomy" id="89784"/>
    <lineage>
        <taxon>Bacteria</taxon>
        <taxon>Bacillati</taxon>
        <taxon>Bacillota</taxon>
        <taxon>Bacilli</taxon>
        <taxon>Bacillales</taxon>
        <taxon>Alicyclobacillaceae</taxon>
        <taxon>Alicyclobacillus</taxon>
    </lineage>
</organism>
<dbReference type="SUPFAM" id="SSF51695">
    <property type="entry name" value="PLC-like phosphodiesterases"/>
    <property type="match status" value="1"/>
</dbReference>
<dbReference type="PANTHER" id="PTHR46211:SF14">
    <property type="entry name" value="GLYCEROPHOSPHODIESTER PHOSPHODIESTERASE"/>
    <property type="match status" value="1"/>
</dbReference>
<evidence type="ECO:0000313" key="2">
    <source>
        <dbReference type="EMBL" id="GLV13986.1"/>
    </source>
</evidence>
<gene>
    <name evidence="2" type="primary">glpQ</name>
    <name evidence="2" type="ORF">Heshes_16700</name>
    <name evidence="3" type="ORF">SAMN04489725_106112</name>
</gene>
<dbReference type="Proteomes" id="UP000182589">
    <property type="component" value="Unassembled WGS sequence"/>
</dbReference>
<protein>
    <submittedName>
        <fullName evidence="3">Glycerophosphoryl diester phosphodiesterase</fullName>
    </submittedName>
</protein>
<evidence type="ECO:0000259" key="1">
    <source>
        <dbReference type="PROSITE" id="PS51704"/>
    </source>
</evidence>
<keyword evidence="4" id="KW-1185">Reference proteome</keyword>
<evidence type="ECO:0000313" key="4">
    <source>
        <dbReference type="Proteomes" id="UP000182589"/>
    </source>
</evidence>
<dbReference type="Pfam" id="PF03009">
    <property type="entry name" value="GDPD"/>
    <property type="match status" value="1"/>
</dbReference>
<dbReference type="STRING" id="89784.SAMN04489725_106112"/>
<reference evidence="4" key="2">
    <citation type="submission" date="2016-10" db="EMBL/GenBank/DDBJ databases">
        <authorList>
            <person name="Varghese N."/>
        </authorList>
    </citation>
    <scope>NUCLEOTIDE SEQUENCE [LARGE SCALE GENOMIC DNA]</scope>
    <source>
        <strain evidence="4">DSM 12489</strain>
    </source>
</reference>
<dbReference type="EMBL" id="FNOJ01000006">
    <property type="protein sequence ID" value="SDW46858.1"/>
    <property type="molecule type" value="Genomic_DNA"/>
</dbReference>
<dbReference type="PANTHER" id="PTHR46211">
    <property type="entry name" value="GLYCEROPHOSPHORYL DIESTER PHOSPHODIESTERASE"/>
    <property type="match status" value="1"/>
</dbReference>
<dbReference type="Gene3D" id="3.20.20.190">
    <property type="entry name" value="Phosphatidylinositol (PI) phosphodiesterase"/>
    <property type="match status" value="1"/>
</dbReference>
<dbReference type="PROSITE" id="PS51704">
    <property type="entry name" value="GP_PDE"/>
    <property type="match status" value="1"/>
</dbReference>
<name>A0A1H2TSZ6_9BACL</name>
<dbReference type="InterPro" id="IPR030395">
    <property type="entry name" value="GP_PDE_dom"/>
</dbReference>
<sequence>MNIQEWLQADDLVWIAHRGAKSECPENTLPAFTRAVAMGADMIELDVRSAGDGSLIVLHDATLERTTNGQGAVSDMTLAQIRQYDAGAWFDQRFQGTVIPTLDEVLVTLPHTCLNIELKTGPAERTHALVRSVLGCIYRHGAAGRVLLSSFDHTALAAVRSLDPTIALGALFVGRLWPPFDLAETLRLDSLHPDVEHLDPQFVAQAKAQGYAVFAWTVRSKKALSLCLQAGVSGVILDDLTYKETASSSV</sequence>
<dbReference type="AlphaFoldDB" id="A0A1H2TSZ6"/>
<reference evidence="2" key="3">
    <citation type="submission" date="2023-02" db="EMBL/GenBank/DDBJ databases">
        <title>Proposal of a novel subspecies: Alicyclobacillus hesperidum subspecies aegle.</title>
        <authorList>
            <person name="Goto K."/>
            <person name="Fujii T."/>
            <person name="Yasui K."/>
            <person name="Mochida K."/>
            <person name="Kato-Tanaka Y."/>
            <person name="Morohoshi S."/>
            <person name="An S.Y."/>
            <person name="Kasai H."/>
            <person name="Yokota A."/>
        </authorList>
    </citation>
    <scope>NUCLEOTIDE SEQUENCE</scope>
    <source>
        <strain evidence="2">DSM 12766</strain>
    </source>
</reference>
<dbReference type="GO" id="GO:0006629">
    <property type="term" value="P:lipid metabolic process"/>
    <property type="evidence" value="ECO:0007669"/>
    <property type="project" value="InterPro"/>
</dbReference>
<dbReference type="EMBL" id="BSRA01000008">
    <property type="protein sequence ID" value="GLV13986.1"/>
    <property type="molecule type" value="Genomic_DNA"/>
</dbReference>
<proteinExistence type="predicted"/>
<dbReference type="GO" id="GO:0008081">
    <property type="term" value="F:phosphoric diester hydrolase activity"/>
    <property type="evidence" value="ECO:0007669"/>
    <property type="project" value="InterPro"/>
</dbReference>
<reference evidence="3" key="1">
    <citation type="submission" date="2016-10" db="EMBL/GenBank/DDBJ databases">
        <authorList>
            <person name="de Groot N.N."/>
        </authorList>
    </citation>
    <scope>NUCLEOTIDE SEQUENCE [LARGE SCALE GENOMIC DNA]</scope>
    <source>
        <strain evidence="3">DSM 12489</strain>
    </source>
</reference>
<feature type="domain" description="GP-PDE" evidence="1">
    <location>
        <begin position="12"/>
        <end position="247"/>
    </location>
</feature>
<dbReference type="Proteomes" id="UP001157137">
    <property type="component" value="Unassembled WGS sequence"/>
</dbReference>
<evidence type="ECO:0000313" key="3">
    <source>
        <dbReference type="EMBL" id="SDW46858.1"/>
    </source>
</evidence>
<dbReference type="RefSeq" id="WP_040288221.1">
    <property type="nucleotide sequence ID" value="NZ_BSRA01000008.1"/>
</dbReference>
<accession>A0A1H2TSZ6</accession>